<keyword evidence="4" id="KW-0574">Periplasm</keyword>
<evidence type="ECO:0000313" key="6">
    <source>
        <dbReference type="EMBL" id="MCV2232611.1"/>
    </source>
</evidence>
<dbReference type="PROSITE" id="PS51257">
    <property type="entry name" value="PROKAR_LIPOPROTEIN"/>
    <property type="match status" value="1"/>
</dbReference>
<dbReference type="Pfam" id="PF13416">
    <property type="entry name" value="SBP_bac_8"/>
    <property type="match status" value="1"/>
</dbReference>
<dbReference type="RefSeq" id="WP_263608800.1">
    <property type="nucleotide sequence ID" value="NZ_JAOVQM010000007.1"/>
</dbReference>
<evidence type="ECO:0000256" key="5">
    <source>
        <dbReference type="SAM" id="SignalP"/>
    </source>
</evidence>
<evidence type="ECO:0000256" key="3">
    <source>
        <dbReference type="ARBA" id="ARBA00022729"/>
    </source>
</evidence>
<protein>
    <submittedName>
        <fullName evidence="6">Extracellular solute-binding protein</fullName>
    </submittedName>
</protein>
<name>A0ABT2Y788_9MOLU</name>
<dbReference type="PANTHER" id="PTHR30222">
    <property type="entry name" value="SPERMIDINE/PUTRESCINE-BINDING PERIPLASMIC PROTEIN"/>
    <property type="match status" value="1"/>
</dbReference>
<sequence length="382" mass="43104">MKKILAFALMLTAAVVLAACDSRPVLRILNWGEYINDAVVDRFEEEFGYRVIVDVADSNEAFYSKIKSGTTAYDIVIPSDYMIEKMQEENMLIELDYSLLPNRDNVTYMSGVDQIFDSMTATTLTRTSETVDFTKYAVPYFWGTFGIIYNNRIAGLETALETHGWGAYFDPSKAPAGVRRGMYDVPQFAYAAAMLYLDQNVNAFSQSLLDQAEDAIDQANFVEWGDDSLKRNVEAGNLDMALVYTGDYLDRLYIQLDEGKTLSEVQAEFNIYVPEDTFVFADMMVIPNTSKNVDRAHEFINFMLDPENVALNAEVVGYAAALVEAYDLIMENLTSDDEWYKNWALANQTYYNKNAVLSVAPLTALNPSDIDKINTMIDNVRS</sequence>
<evidence type="ECO:0000256" key="4">
    <source>
        <dbReference type="ARBA" id="ARBA00022764"/>
    </source>
</evidence>
<comment type="subcellular location">
    <subcellularLocation>
        <location evidence="1">Periplasm</location>
    </subcellularLocation>
</comment>
<dbReference type="Proteomes" id="UP001177160">
    <property type="component" value="Unassembled WGS sequence"/>
</dbReference>
<keyword evidence="3 5" id="KW-0732">Signal</keyword>
<dbReference type="InterPro" id="IPR006059">
    <property type="entry name" value="SBP"/>
</dbReference>
<feature type="chain" id="PRO_5047018888" evidence="5">
    <location>
        <begin position="19"/>
        <end position="382"/>
    </location>
</feature>
<comment type="caution">
    <text evidence="6">The sequence shown here is derived from an EMBL/GenBank/DDBJ whole genome shotgun (WGS) entry which is preliminary data.</text>
</comment>
<dbReference type="PANTHER" id="PTHR30222:SF17">
    <property type="entry name" value="SPERMIDINE_PUTRESCINE-BINDING PERIPLASMIC PROTEIN"/>
    <property type="match status" value="1"/>
</dbReference>
<evidence type="ECO:0000313" key="7">
    <source>
        <dbReference type="Proteomes" id="UP001177160"/>
    </source>
</evidence>
<gene>
    <name evidence="6" type="ORF">N7548_07245</name>
</gene>
<reference evidence="6" key="1">
    <citation type="submission" date="2022-09" db="EMBL/GenBank/DDBJ databases">
        <title>Novel Mycoplasma species identified in domestic and wild animals.</title>
        <authorList>
            <person name="Volokhov D.V."/>
            <person name="Furtak V.A."/>
            <person name="Zagorodnyaya T.A."/>
        </authorList>
    </citation>
    <scope>NUCLEOTIDE SEQUENCE</scope>
    <source>
        <strain evidence="6">Oakley</strain>
    </source>
</reference>
<feature type="signal peptide" evidence="5">
    <location>
        <begin position="1"/>
        <end position="18"/>
    </location>
</feature>
<evidence type="ECO:0000256" key="2">
    <source>
        <dbReference type="ARBA" id="ARBA00022448"/>
    </source>
</evidence>
<dbReference type="InterPro" id="IPR001188">
    <property type="entry name" value="Sperm_putr-bd"/>
</dbReference>
<keyword evidence="7" id="KW-1185">Reference proteome</keyword>
<dbReference type="PRINTS" id="PR00909">
    <property type="entry name" value="SPERMDNBNDNG"/>
</dbReference>
<proteinExistence type="predicted"/>
<organism evidence="6 7">
    <name type="scientific">Paracholeplasma manati</name>
    <dbReference type="NCBI Taxonomy" id="591373"/>
    <lineage>
        <taxon>Bacteria</taxon>
        <taxon>Bacillati</taxon>
        <taxon>Mycoplasmatota</taxon>
        <taxon>Mollicutes</taxon>
        <taxon>Acholeplasmatales</taxon>
        <taxon>Acholeplasmataceae</taxon>
        <taxon>Paracholeplasma</taxon>
    </lineage>
</organism>
<keyword evidence="2" id="KW-0813">Transport</keyword>
<accession>A0ABT2Y788</accession>
<dbReference type="Gene3D" id="3.40.190.10">
    <property type="entry name" value="Periplasmic binding protein-like II"/>
    <property type="match status" value="2"/>
</dbReference>
<dbReference type="SUPFAM" id="SSF53850">
    <property type="entry name" value="Periplasmic binding protein-like II"/>
    <property type="match status" value="1"/>
</dbReference>
<evidence type="ECO:0000256" key="1">
    <source>
        <dbReference type="ARBA" id="ARBA00004418"/>
    </source>
</evidence>
<dbReference type="EMBL" id="JAOVQM010000007">
    <property type="protein sequence ID" value="MCV2232611.1"/>
    <property type="molecule type" value="Genomic_DNA"/>
</dbReference>